<feature type="domain" description="N-acetyltransferase" evidence="3">
    <location>
        <begin position="2"/>
        <end position="144"/>
    </location>
</feature>
<dbReference type="PANTHER" id="PTHR43800:SF1">
    <property type="entry name" value="PEPTIDYL-LYSINE N-ACETYLTRANSFERASE YJAB"/>
    <property type="match status" value="1"/>
</dbReference>
<dbReference type="InterPro" id="IPR016181">
    <property type="entry name" value="Acyl_CoA_acyltransferase"/>
</dbReference>
<dbReference type="EMBL" id="JAASQP010000001">
    <property type="protein sequence ID" value="NIJ24196.1"/>
    <property type="molecule type" value="Genomic_DNA"/>
</dbReference>
<dbReference type="NCBIfam" id="NF007807">
    <property type="entry name" value="PRK10514.1"/>
    <property type="match status" value="1"/>
</dbReference>
<keyword evidence="5" id="KW-1185">Reference proteome</keyword>
<dbReference type="Proteomes" id="UP000788153">
    <property type="component" value="Unassembled WGS sequence"/>
</dbReference>
<sequence>MIKLRASRRGDGAALFDVWYRAIVGSHDFLKPDDLATIVEMVQRDYFPSTQFTVAVDDADRPVGFIEVDGDSIGALFVDPDMQGRGVARALIAATMPTDRAWTVEVNEANSRARRFYEQLGCVLVGRRETDDLGLHYPLLRLEHSAAAV</sequence>
<dbReference type="PROSITE" id="PS51186">
    <property type="entry name" value="GNAT"/>
    <property type="match status" value="1"/>
</dbReference>
<evidence type="ECO:0000313" key="4">
    <source>
        <dbReference type="EMBL" id="NIJ24196.1"/>
    </source>
</evidence>
<dbReference type="InterPro" id="IPR000182">
    <property type="entry name" value="GNAT_dom"/>
</dbReference>
<keyword evidence="2 4" id="KW-0012">Acyltransferase</keyword>
<proteinExistence type="predicted"/>
<evidence type="ECO:0000256" key="1">
    <source>
        <dbReference type="ARBA" id="ARBA00022679"/>
    </source>
</evidence>
<keyword evidence="1 4" id="KW-0808">Transferase</keyword>
<accession>A0ABX0U0W1</accession>
<dbReference type="CDD" id="cd04301">
    <property type="entry name" value="NAT_SF"/>
    <property type="match status" value="1"/>
</dbReference>
<dbReference type="GO" id="GO:0016746">
    <property type="term" value="F:acyltransferase activity"/>
    <property type="evidence" value="ECO:0007669"/>
    <property type="project" value="UniProtKB-KW"/>
</dbReference>
<protein>
    <submittedName>
        <fullName evidence="4">Acetyltransferase</fullName>
        <ecNumber evidence="4">2.3.1.-</ecNumber>
    </submittedName>
</protein>
<evidence type="ECO:0000313" key="5">
    <source>
        <dbReference type="Proteomes" id="UP000788153"/>
    </source>
</evidence>
<organism evidence="4 5">
    <name type="scientific">Sphingomonas japonica</name>
    <dbReference type="NCBI Taxonomy" id="511662"/>
    <lineage>
        <taxon>Bacteria</taxon>
        <taxon>Pseudomonadati</taxon>
        <taxon>Pseudomonadota</taxon>
        <taxon>Alphaproteobacteria</taxon>
        <taxon>Sphingomonadales</taxon>
        <taxon>Sphingomonadaceae</taxon>
        <taxon>Sphingomonas</taxon>
    </lineage>
</organism>
<dbReference type="RefSeq" id="WP_166745464.1">
    <property type="nucleotide sequence ID" value="NZ_BAAAEV010000001.1"/>
</dbReference>
<dbReference type="Pfam" id="PF13673">
    <property type="entry name" value="Acetyltransf_10"/>
    <property type="match status" value="1"/>
</dbReference>
<dbReference type="SUPFAM" id="SSF55729">
    <property type="entry name" value="Acyl-CoA N-acyltransferases (Nat)"/>
    <property type="match status" value="1"/>
</dbReference>
<evidence type="ECO:0000256" key="2">
    <source>
        <dbReference type="ARBA" id="ARBA00023315"/>
    </source>
</evidence>
<gene>
    <name evidence="4" type="ORF">FHT01_001738</name>
</gene>
<name>A0ABX0U0W1_9SPHN</name>
<comment type="caution">
    <text evidence="4">The sequence shown here is derived from an EMBL/GenBank/DDBJ whole genome shotgun (WGS) entry which is preliminary data.</text>
</comment>
<dbReference type="PANTHER" id="PTHR43800">
    <property type="entry name" value="PEPTIDYL-LYSINE N-ACETYLTRANSFERASE YJAB"/>
    <property type="match status" value="1"/>
</dbReference>
<reference evidence="4 5" key="1">
    <citation type="submission" date="2020-03" db="EMBL/GenBank/DDBJ databases">
        <title>Genomic Encyclopedia of Type Strains, Phase IV (KMG-IV): sequencing the most valuable type-strain genomes for metagenomic binning, comparative biology and taxonomic classification.</title>
        <authorList>
            <person name="Goeker M."/>
        </authorList>
    </citation>
    <scope>NUCLEOTIDE SEQUENCE [LARGE SCALE GENOMIC DNA]</scope>
    <source>
        <strain evidence="4 5">DSM 22753</strain>
    </source>
</reference>
<dbReference type="Gene3D" id="3.40.630.30">
    <property type="match status" value="1"/>
</dbReference>
<dbReference type="EC" id="2.3.1.-" evidence="4"/>
<evidence type="ECO:0000259" key="3">
    <source>
        <dbReference type="PROSITE" id="PS51186"/>
    </source>
</evidence>